<protein>
    <submittedName>
        <fullName evidence="1">Uncharacterized protein</fullName>
    </submittedName>
</protein>
<dbReference type="AlphaFoldDB" id="A0A926IDQ5"/>
<dbReference type="RefSeq" id="WP_249332269.1">
    <property type="nucleotide sequence ID" value="NZ_JACRSY010000008.1"/>
</dbReference>
<accession>A0A926IDQ5</accession>
<dbReference type="Proteomes" id="UP000655830">
    <property type="component" value="Unassembled WGS sequence"/>
</dbReference>
<dbReference type="EMBL" id="JACRSY010000008">
    <property type="protein sequence ID" value="MBC8579114.1"/>
    <property type="molecule type" value="Genomic_DNA"/>
</dbReference>
<reference evidence="1" key="1">
    <citation type="submission" date="2020-08" db="EMBL/GenBank/DDBJ databases">
        <title>Genome public.</title>
        <authorList>
            <person name="Liu C."/>
            <person name="Sun Q."/>
        </authorList>
    </citation>
    <scope>NUCLEOTIDE SEQUENCE</scope>
    <source>
        <strain evidence="1">NSJ-12</strain>
    </source>
</reference>
<keyword evidence="2" id="KW-1185">Reference proteome</keyword>
<gene>
    <name evidence="1" type="ORF">H8718_06135</name>
</gene>
<evidence type="ECO:0000313" key="2">
    <source>
        <dbReference type="Proteomes" id="UP000655830"/>
    </source>
</evidence>
<name>A0A926IDQ5_9FIRM</name>
<sequence length="60" mass="6864">MLQYNLAEVEVVKYPKRISKAEIHLAIVTGDVIQDVVHKGDGIYEGYVKELNAYILFKLK</sequence>
<proteinExistence type="predicted"/>
<evidence type="ECO:0000313" key="1">
    <source>
        <dbReference type="EMBL" id="MBC8579114.1"/>
    </source>
</evidence>
<organism evidence="1 2">
    <name type="scientific">Zhenhengia yiwuensis</name>
    <dbReference type="NCBI Taxonomy" id="2763666"/>
    <lineage>
        <taxon>Bacteria</taxon>
        <taxon>Bacillati</taxon>
        <taxon>Bacillota</taxon>
        <taxon>Clostridia</taxon>
        <taxon>Lachnospirales</taxon>
        <taxon>Lachnospiraceae</taxon>
        <taxon>Zhenhengia</taxon>
    </lineage>
</organism>
<comment type="caution">
    <text evidence="1">The sequence shown here is derived from an EMBL/GenBank/DDBJ whole genome shotgun (WGS) entry which is preliminary data.</text>
</comment>